<feature type="repeat" description="ANK" evidence="6">
    <location>
        <begin position="475"/>
        <end position="503"/>
    </location>
</feature>
<feature type="domain" description="C2H2-type" evidence="9">
    <location>
        <begin position="1509"/>
        <end position="1537"/>
    </location>
</feature>
<evidence type="ECO:0000256" key="6">
    <source>
        <dbReference type="PROSITE-ProRule" id="PRU00023"/>
    </source>
</evidence>
<dbReference type="PANTHER" id="PTHR24198:SF165">
    <property type="entry name" value="ANKYRIN REPEAT-CONTAINING PROTEIN-RELATED"/>
    <property type="match status" value="1"/>
</dbReference>
<dbReference type="SUPFAM" id="SSF48403">
    <property type="entry name" value="Ankyrin repeat"/>
    <property type="match status" value="3"/>
</dbReference>
<accession>A0A6H5INT6</accession>
<feature type="repeat" description="ANK" evidence="6">
    <location>
        <begin position="509"/>
        <end position="541"/>
    </location>
</feature>
<keyword evidence="5 6" id="KW-0040">ANK repeat</keyword>
<dbReference type="InterPro" id="IPR036770">
    <property type="entry name" value="Ankyrin_rpt-contain_sf"/>
</dbReference>
<dbReference type="Gene3D" id="1.25.40.20">
    <property type="entry name" value="Ankyrin repeat-containing domain"/>
    <property type="match status" value="7"/>
</dbReference>
<feature type="repeat" description="ANK" evidence="6">
    <location>
        <begin position="1135"/>
        <end position="1168"/>
    </location>
</feature>
<feature type="domain" description="C2H2-type" evidence="9">
    <location>
        <begin position="1335"/>
        <end position="1363"/>
    </location>
</feature>
<dbReference type="FunFam" id="3.30.160.60:FF:000100">
    <property type="entry name" value="Zinc finger 45-like"/>
    <property type="match status" value="1"/>
</dbReference>
<dbReference type="Proteomes" id="UP000479190">
    <property type="component" value="Unassembled WGS sequence"/>
</dbReference>
<evidence type="ECO:0000256" key="4">
    <source>
        <dbReference type="ARBA" id="ARBA00022833"/>
    </source>
</evidence>
<feature type="repeat" description="ANK" evidence="6">
    <location>
        <begin position="582"/>
        <end position="614"/>
    </location>
</feature>
<evidence type="ECO:0000313" key="10">
    <source>
        <dbReference type="EMBL" id="CAB0038855.1"/>
    </source>
</evidence>
<feature type="domain" description="C2H2-type" evidence="9">
    <location>
        <begin position="1451"/>
        <end position="1479"/>
    </location>
</feature>
<proteinExistence type="predicted"/>
<dbReference type="InterPro" id="IPR036236">
    <property type="entry name" value="Znf_C2H2_sf"/>
</dbReference>
<feature type="repeat" description="ANK" evidence="6">
    <location>
        <begin position="157"/>
        <end position="189"/>
    </location>
</feature>
<feature type="domain" description="C2H2-type" evidence="9">
    <location>
        <begin position="1364"/>
        <end position="1392"/>
    </location>
</feature>
<feature type="domain" description="C2H2-type" evidence="9">
    <location>
        <begin position="1422"/>
        <end position="1450"/>
    </location>
</feature>
<dbReference type="OrthoDB" id="6593077at2759"/>
<dbReference type="InterPro" id="IPR013087">
    <property type="entry name" value="Znf_C2H2_type"/>
</dbReference>
<evidence type="ECO:0000256" key="1">
    <source>
        <dbReference type="ARBA" id="ARBA00022723"/>
    </source>
</evidence>
<dbReference type="Gene3D" id="3.30.160.60">
    <property type="entry name" value="Classic Zinc Finger"/>
    <property type="match status" value="8"/>
</dbReference>
<sequence>MREKVVRQMQQNGKNITPEIHPLIRNWEGQKPDLGKIFRREEMDWLLKEYVEFVKIHSALETNLLTFAIECGYKDKPEIDKGGKPLLRRTTPVHHAARSNKSYVISDLFKIYDRFDANYVDEFGLTHFHVASQCGYDDLVMKFLELGQDPNCLLQKSVDPPLHLALAGSHKKVAETLLRNGADPNSTDDYGSTPLHVICQNDFDVEFIELFFKINDEKHRLVRLNSRDKFNDTPLHLALQFANEYSVEQVAKLLLERGADPNVANVDGLTPLHVICKRKNDAADLAKTLFRICDDRQVVHVDALDNSGRTPLQWAVANLRPQLVDVILDRGAELSSFVFPTPSQFHKGFVSLLEETWVHSKLRAVSGARAVVKRLERRGYKLNRRSVQTITNLFEKYGLFEKTDLDRLWHDDDEFTRIAKKIMMNPNKPDVDEGGKPLLRRTTLLHQAARSNKSYVIPDLCKIYDRFDVDYIDERGYTPFHVACTNGCYDVVKKFLELGQDPNCLLQKSVYPPLYMALYYKHQKVAELLLKNGANPNLANEYELTPLHAICSREHDDDLAELFFQMCDDNNHQLQVDARDKRDQTPLHLAVWKTNKKAAKLLLKRGADPNVANVNGQTPLHFISQREYDDDLAELFFQMCDDNNLPLQVDARDKRDQTPLHLAVYKSNKKAAKLLLKRGADPNIASEDGLTPLHTICMNKTDAADLAETLFQVCDDRHQMVQVDAKDKYGQTPLQWAVECLHPNLVDVLLDHGAKLSNFVFPSCLLNVEFVTHLDEASAHEKLKVVLDVRAVVQRLEKKGYKLKLQDMQTITTLFDKYGQCDKSTNLDPRWYEKEEFAKKSKHLMVSPSVSLYDLIRSAPAKADEILTNEDYYHKLVSSTQWSKLPEQFRIASVAQLCDIMARGLFYKRRALASLVKLTRNKLPILCYEMIIEPLMNKDFDPCCAARRVRSYYILYITTMAEECDHVGNTPLHLAIERGDSFLVELLLRNAANAILSIEQPVRIDARNKLGRTPLHLALGARDTASAESLLQRGADPNLADARGSTPLHVVCRRYDFHSDTHRDLNGLITGVCGKRIVEMLLRKGADPNASDRDGVTPLHIACQRVWKGCGFVEISFEVCDELNQPMQVNVRDKSGDTPLHVALEEHFHIKTAKLLLEKGADPNIANAERSTPLHVFCKRYSVRDAPMIELFFALDEAVQVVDAPGKEGRTPLHYATSRISRRALRSYLHLTYSDTLIIGILERRKDFECDNCEKKFGSKSNLVKHQKTVHEDCKDYVCDKCEKKFGKKSNLLYHQRTVHEGRRDFACDKCEKKFRQKGHLLFHQKTVHECVKNYACSNCERKCGSKSDLLKHQRTVHEGRKDYECANCERKCGSKSDLLKHQRTVHEGRKDFACDNCKKKFGQKQYLLIHHMTVHEGRKDFACDKCKKKFGSKSNLLKHQRIVHEGRKDYVCERCEKKFARKSCLLLHMRTVHEGRKDFSCDNCEKKFGKKYDLLKHQLTVHYGRKDYLCDKCEKKFGHRSTLLLHQKTVHQGRQSRGKRRRREVSPGAGRRGGRRGKHAVALDAEIRHVGREQSDRAAAEKRRRSESRQRGWIHASARDRQEEERCSRLGQNAFRDLRRNQWVDMGRRPGQSGPDTAAIGLGESLAELGRSTLGSGRSFVHLSVPQRERLRRGIPIAAMEEVTEWICRALGRSRVPILHVRIVREIGGPRRTMARNKKEEFSSSAKEVEITPSLSLYDLVRLRPERAKKLLPCKDYCNEIVLSSPPWSNLPQELVFQADAQRVVAFALQHDHGLAYE</sequence>
<organism evidence="10 11">
    <name type="scientific">Trichogramma brassicae</name>
    <dbReference type="NCBI Taxonomy" id="86971"/>
    <lineage>
        <taxon>Eukaryota</taxon>
        <taxon>Metazoa</taxon>
        <taxon>Ecdysozoa</taxon>
        <taxon>Arthropoda</taxon>
        <taxon>Hexapoda</taxon>
        <taxon>Insecta</taxon>
        <taxon>Pterygota</taxon>
        <taxon>Neoptera</taxon>
        <taxon>Endopterygota</taxon>
        <taxon>Hymenoptera</taxon>
        <taxon>Apocrita</taxon>
        <taxon>Proctotrupomorpha</taxon>
        <taxon>Chalcidoidea</taxon>
        <taxon>Trichogrammatidae</taxon>
        <taxon>Trichogramma</taxon>
    </lineage>
</organism>
<dbReference type="PROSITE" id="PS50157">
    <property type="entry name" value="ZINC_FINGER_C2H2_2"/>
    <property type="match status" value="10"/>
</dbReference>
<dbReference type="SMART" id="SM00248">
    <property type="entry name" value="ANK"/>
    <property type="match status" value="22"/>
</dbReference>
<dbReference type="SUPFAM" id="SSF57667">
    <property type="entry name" value="beta-beta-alpha zinc fingers"/>
    <property type="match status" value="6"/>
</dbReference>
<feature type="repeat" description="ANK" evidence="6">
    <location>
        <begin position="967"/>
        <end position="993"/>
    </location>
</feature>
<feature type="repeat" description="ANK" evidence="6">
    <location>
        <begin position="230"/>
        <end position="266"/>
    </location>
</feature>
<feature type="repeat" description="ANK" evidence="6">
    <location>
        <begin position="1010"/>
        <end position="1042"/>
    </location>
</feature>
<dbReference type="PANTHER" id="PTHR24198">
    <property type="entry name" value="ANKYRIN REPEAT AND PROTEIN KINASE DOMAIN-CONTAINING PROTEIN"/>
    <property type="match status" value="1"/>
</dbReference>
<feature type="repeat" description="ANK" evidence="6">
    <location>
        <begin position="729"/>
        <end position="757"/>
    </location>
</feature>
<dbReference type="Pfam" id="PF00096">
    <property type="entry name" value="zf-C2H2"/>
    <property type="match status" value="7"/>
</dbReference>
<feature type="domain" description="C2H2-type" evidence="9">
    <location>
        <begin position="1393"/>
        <end position="1421"/>
    </location>
</feature>
<keyword evidence="11" id="KW-1185">Reference proteome</keyword>
<dbReference type="SMART" id="SM00355">
    <property type="entry name" value="ZnF_C2H2"/>
    <property type="match status" value="10"/>
</dbReference>
<name>A0A6H5INT6_9HYME</name>
<evidence type="ECO:0000313" key="11">
    <source>
        <dbReference type="Proteomes" id="UP000479190"/>
    </source>
</evidence>
<feature type="repeat" description="ANK" evidence="6">
    <location>
        <begin position="655"/>
        <end position="687"/>
    </location>
</feature>
<feature type="compositionally biased region" description="Basic residues" evidence="8">
    <location>
        <begin position="1529"/>
        <end position="1544"/>
    </location>
</feature>
<feature type="domain" description="C2H2-type" evidence="9">
    <location>
        <begin position="1306"/>
        <end position="1334"/>
    </location>
</feature>
<dbReference type="PROSITE" id="PS00028">
    <property type="entry name" value="ZINC_FINGER_C2H2_1"/>
    <property type="match status" value="10"/>
</dbReference>
<dbReference type="PROSITE" id="PS50297">
    <property type="entry name" value="ANK_REP_REGION"/>
    <property type="match status" value="11"/>
</dbReference>
<feature type="domain" description="C2H2-type" evidence="9">
    <location>
        <begin position="1248"/>
        <end position="1276"/>
    </location>
</feature>
<dbReference type="PROSITE" id="PS50088">
    <property type="entry name" value="ANK_REPEAT"/>
    <property type="match status" value="12"/>
</dbReference>
<evidence type="ECO:0000256" key="5">
    <source>
        <dbReference type="ARBA" id="ARBA00023043"/>
    </source>
</evidence>
<dbReference type="EMBL" id="CADCXV010000928">
    <property type="protein sequence ID" value="CAB0038855.1"/>
    <property type="molecule type" value="Genomic_DNA"/>
</dbReference>
<feature type="region of interest" description="Disordered" evidence="8">
    <location>
        <begin position="1529"/>
        <end position="1606"/>
    </location>
</feature>
<feature type="domain" description="C2H2-type" evidence="9">
    <location>
        <begin position="1277"/>
        <end position="1305"/>
    </location>
</feature>
<keyword evidence="2" id="KW-0677">Repeat</keyword>
<gene>
    <name evidence="10" type="ORF">TBRA_LOCUS10622</name>
</gene>
<feature type="repeat" description="ANK" evidence="6">
    <location>
        <begin position="1043"/>
        <end position="1093"/>
    </location>
</feature>
<evidence type="ECO:0000259" key="9">
    <source>
        <dbReference type="PROSITE" id="PS50157"/>
    </source>
</evidence>
<keyword evidence="4" id="KW-0862">Zinc</keyword>
<dbReference type="Pfam" id="PF12796">
    <property type="entry name" value="Ank_2"/>
    <property type="match status" value="6"/>
</dbReference>
<reference evidence="10 11" key="1">
    <citation type="submission" date="2020-02" db="EMBL/GenBank/DDBJ databases">
        <authorList>
            <person name="Ferguson B K."/>
        </authorList>
    </citation>
    <scope>NUCLEOTIDE SEQUENCE [LARGE SCALE GENOMIC DNA]</scope>
</reference>
<feature type="domain" description="C2H2-type" evidence="9">
    <location>
        <begin position="1480"/>
        <end position="1508"/>
    </location>
</feature>
<feature type="compositionally biased region" description="Basic and acidic residues" evidence="8">
    <location>
        <begin position="1566"/>
        <end position="1582"/>
    </location>
</feature>
<dbReference type="InterPro" id="IPR002110">
    <property type="entry name" value="Ankyrin_rpt"/>
</dbReference>
<evidence type="ECO:0000256" key="2">
    <source>
        <dbReference type="ARBA" id="ARBA00022737"/>
    </source>
</evidence>
<dbReference type="GO" id="GO:0008270">
    <property type="term" value="F:zinc ion binding"/>
    <property type="evidence" value="ECO:0007669"/>
    <property type="project" value="UniProtKB-KW"/>
</dbReference>
<dbReference type="PRINTS" id="PR01415">
    <property type="entry name" value="ANKYRIN"/>
</dbReference>
<keyword evidence="3 7" id="KW-0863">Zinc-finger</keyword>
<protein>
    <recommendedName>
        <fullName evidence="9">C2H2-type domain-containing protein</fullName>
    </recommendedName>
</protein>
<evidence type="ECO:0000256" key="7">
    <source>
        <dbReference type="PROSITE-ProRule" id="PRU00042"/>
    </source>
</evidence>
<evidence type="ECO:0000256" key="8">
    <source>
        <dbReference type="SAM" id="MobiDB-lite"/>
    </source>
</evidence>
<feature type="repeat" description="ANK" evidence="6">
    <location>
        <begin position="307"/>
        <end position="335"/>
    </location>
</feature>
<evidence type="ECO:0000256" key="3">
    <source>
        <dbReference type="ARBA" id="ARBA00022771"/>
    </source>
</evidence>
<keyword evidence="1" id="KW-0479">Metal-binding</keyword>